<dbReference type="Gene3D" id="3.40.50.2300">
    <property type="match status" value="1"/>
</dbReference>
<dbReference type="Gene3D" id="6.10.250.690">
    <property type="match status" value="1"/>
</dbReference>
<dbReference type="GO" id="GO:0005829">
    <property type="term" value="C:cytosol"/>
    <property type="evidence" value="ECO:0007669"/>
    <property type="project" value="TreeGrafter"/>
</dbReference>
<dbReference type="SMART" id="SM00448">
    <property type="entry name" value="REC"/>
    <property type="match status" value="1"/>
</dbReference>
<dbReference type="InterPro" id="IPR001789">
    <property type="entry name" value="Sig_transdc_resp-reg_receiver"/>
</dbReference>
<comment type="subcellular location">
    <subcellularLocation>
        <location evidence="1">Cytoplasm</location>
    </subcellularLocation>
</comment>
<sequence>MAKILLAEDDAALNHLVCTLLEGAGHEVVACKDGGAALEEFHRQSFDLLITDIMMPVLDGHQLAAEVRREGATPILFLTALDDTSDQKRGFATGADDYVVKPFDPDLLLLRVTALLRRANIADSRTITVGNLTMDKEEHTAYVDGEELPLTVREFDLLFKLLSYPRRTFTRTKLMDEFWDFDSSATSRTVDVYMSKLREKTAHCTGFEIVTVHGLGYKLVLK</sequence>
<evidence type="ECO:0000256" key="8">
    <source>
        <dbReference type="ARBA" id="ARBA00023163"/>
    </source>
</evidence>
<feature type="domain" description="OmpR/PhoB-type" evidence="15">
    <location>
        <begin position="124"/>
        <end position="221"/>
    </location>
</feature>
<evidence type="ECO:0000259" key="14">
    <source>
        <dbReference type="PROSITE" id="PS50110"/>
    </source>
</evidence>
<dbReference type="InterPro" id="IPR011006">
    <property type="entry name" value="CheY-like_superfamily"/>
</dbReference>
<evidence type="ECO:0000256" key="6">
    <source>
        <dbReference type="ARBA" id="ARBA00023125"/>
    </source>
</evidence>
<dbReference type="Pfam" id="PF00072">
    <property type="entry name" value="Response_reg"/>
    <property type="match status" value="1"/>
</dbReference>
<keyword evidence="6 13" id="KW-0238">DNA-binding</keyword>
<keyword evidence="12" id="KW-0597">Phosphoprotein</keyword>
<protein>
    <recommendedName>
        <fullName evidence="11">Heme response regulator HssR</fullName>
    </recommendedName>
    <alternativeName>
        <fullName evidence="2">Stage 0 sporulation protein A homolog</fullName>
    </alternativeName>
</protein>
<keyword evidence="5" id="KW-0843">Virulence</keyword>
<keyword evidence="7" id="KW-0010">Activator</keyword>
<comment type="caution">
    <text evidence="16">The sequence shown here is derived from an EMBL/GenBank/DDBJ whole genome shotgun (WGS) entry which is preliminary data.</text>
</comment>
<feature type="DNA-binding region" description="OmpR/PhoB-type" evidence="13">
    <location>
        <begin position="124"/>
        <end position="221"/>
    </location>
</feature>
<proteinExistence type="predicted"/>
<dbReference type="EMBL" id="DXBS01000130">
    <property type="protein sequence ID" value="HIZ25202.1"/>
    <property type="molecule type" value="Genomic_DNA"/>
</dbReference>
<evidence type="ECO:0000256" key="11">
    <source>
        <dbReference type="ARBA" id="ARBA00039976"/>
    </source>
</evidence>
<keyword evidence="3" id="KW-0963">Cytoplasm</keyword>
<evidence type="ECO:0000256" key="2">
    <source>
        <dbReference type="ARBA" id="ARBA00018672"/>
    </source>
</evidence>
<feature type="domain" description="Response regulatory" evidence="14">
    <location>
        <begin position="3"/>
        <end position="116"/>
    </location>
</feature>
<dbReference type="CDD" id="cd00383">
    <property type="entry name" value="trans_reg_C"/>
    <property type="match status" value="1"/>
</dbReference>
<dbReference type="PANTHER" id="PTHR48111:SF49">
    <property type="entry name" value="HEME RESPONSE REGULATOR HSSR"/>
    <property type="match status" value="1"/>
</dbReference>
<dbReference type="InterPro" id="IPR036388">
    <property type="entry name" value="WH-like_DNA-bd_sf"/>
</dbReference>
<keyword evidence="4" id="KW-0805">Transcription regulation</keyword>
<evidence type="ECO:0000256" key="3">
    <source>
        <dbReference type="ARBA" id="ARBA00022490"/>
    </source>
</evidence>
<dbReference type="GO" id="GO:0000156">
    <property type="term" value="F:phosphorelay response regulator activity"/>
    <property type="evidence" value="ECO:0007669"/>
    <property type="project" value="TreeGrafter"/>
</dbReference>
<comment type="function">
    <text evidence="10">Member of the two-component regulatory system HssS/HssR involved in intracellular heme homeostasis and tempering of staphylococcal virulence. Phosphorylated HssR binds to a direct repeat sequence within hrtAB promoter and activates the expression of hrtAB, an efflux pump, in response to extracellular heme, hemin, hemoglobin or blood.</text>
</comment>
<evidence type="ECO:0000256" key="12">
    <source>
        <dbReference type="PROSITE-ProRule" id="PRU00169"/>
    </source>
</evidence>
<name>A0A9D2IWP3_9FIRM</name>
<dbReference type="PANTHER" id="PTHR48111">
    <property type="entry name" value="REGULATOR OF RPOS"/>
    <property type="match status" value="1"/>
</dbReference>
<dbReference type="Pfam" id="PF00486">
    <property type="entry name" value="Trans_reg_C"/>
    <property type="match status" value="1"/>
</dbReference>
<dbReference type="GO" id="GO:0000976">
    <property type="term" value="F:transcription cis-regulatory region binding"/>
    <property type="evidence" value="ECO:0007669"/>
    <property type="project" value="TreeGrafter"/>
</dbReference>
<evidence type="ECO:0000313" key="17">
    <source>
        <dbReference type="Proteomes" id="UP000824044"/>
    </source>
</evidence>
<dbReference type="CDD" id="cd17574">
    <property type="entry name" value="REC_OmpR"/>
    <property type="match status" value="1"/>
</dbReference>
<gene>
    <name evidence="16" type="ORF">H9812_07050</name>
</gene>
<accession>A0A9D2IWP3</accession>
<evidence type="ECO:0000259" key="15">
    <source>
        <dbReference type="PROSITE" id="PS51755"/>
    </source>
</evidence>
<dbReference type="SMART" id="SM00862">
    <property type="entry name" value="Trans_reg_C"/>
    <property type="match status" value="1"/>
</dbReference>
<evidence type="ECO:0000256" key="9">
    <source>
        <dbReference type="ARBA" id="ARBA00024867"/>
    </source>
</evidence>
<feature type="modified residue" description="4-aspartylphosphate" evidence="12">
    <location>
        <position position="52"/>
    </location>
</feature>
<dbReference type="AlphaFoldDB" id="A0A9D2IWP3"/>
<evidence type="ECO:0000256" key="5">
    <source>
        <dbReference type="ARBA" id="ARBA00023026"/>
    </source>
</evidence>
<evidence type="ECO:0000256" key="4">
    <source>
        <dbReference type="ARBA" id="ARBA00023015"/>
    </source>
</evidence>
<organism evidence="16 17">
    <name type="scientific">Candidatus Gallimonas intestinigallinarum</name>
    <dbReference type="NCBI Taxonomy" id="2838604"/>
    <lineage>
        <taxon>Bacteria</taxon>
        <taxon>Bacillati</taxon>
        <taxon>Bacillota</taxon>
        <taxon>Clostridia</taxon>
        <taxon>Candidatus Gallimonas</taxon>
    </lineage>
</organism>
<reference evidence="16" key="2">
    <citation type="submission" date="2021-04" db="EMBL/GenBank/DDBJ databases">
        <authorList>
            <person name="Gilroy R."/>
        </authorList>
    </citation>
    <scope>NUCLEOTIDE SEQUENCE</scope>
    <source>
        <strain evidence="16">CHK33-5263</strain>
    </source>
</reference>
<evidence type="ECO:0000256" key="10">
    <source>
        <dbReference type="ARBA" id="ARBA00037471"/>
    </source>
</evidence>
<dbReference type="PROSITE" id="PS51755">
    <property type="entry name" value="OMPR_PHOB"/>
    <property type="match status" value="1"/>
</dbReference>
<evidence type="ECO:0000256" key="1">
    <source>
        <dbReference type="ARBA" id="ARBA00004496"/>
    </source>
</evidence>
<dbReference type="GO" id="GO:0032993">
    <property type="term" value="C:protein-DNA complex"/>
    <property type="evidence" value="ECO:0007669"/>
    <property type="project" value="TreeGrafter"/>
</dbReference>
<evidence type="ECO:0000256" key="13">
    <source>
        <dbReference type="PROSITE-ProRule" id="PRU01091"/>
    </source>
</evidence>
<dbReference type="InterPro" id="IPR039420">
    <property type="entry name" value="WalR-like"/>
</dbReference>
<comment type="function">
    <text evidence="9">May play the central regulatory role in sporulation. It may be an element of the effector pathway responsible for the activation of sporulation genes in response to nutritional stress. Spo0A may act in concert with spo0H (a sigma factor) to control the expression of some genes that are critical to the sporulation process.</text>
</comment>
<dbReference type="Gene3D" id="1.10.10.10">
    <property type="entry name" value="Winged helix-like DNA-binding domain superfamily/Winged helix DNA-binding domain"/>
    <property type="match status" value="1"/>
</dbReference>
<reference evidence="16" key="1">
    <citation type="journal article" date="2021" name="PeerJ">
        <title>Extensive microbial diversity within the chicken gut microbiome revealed by metagenomics and culture.</title>
        <authorList>
            <person name="Gilroy R."/>
            <person name="Ravi A."/>
            <person name="Getino M."/>
            <person name="Pursley I."/>
            <person name="Horton D.L."/>
            <person name="Alikhan N.F."/>
            <person name="Baker D."/>
            <person name="Gharbi K."/>
            <person name="Hall N."/>
            <person name="Watson M."/>
            <person name="Adriaenssens E.M."/>
            <person name="Foster-Nyarko E."/>
            <person name="Jarju S."/>
            <person name="Secka A."/>
            <person name="Antonio M."/>
            <person name="Oren A."/>
            <person name="Chaudhuri R.R."/>
            <person name="La Ragione R."/>
            <person name="Hildebrand F."/>
            <person name="Pallen M.J."/>
        </authorList>
    </citation>
    <scope>NUCLEOTIDE SEQUENCE</scope>
    <source>
        <strain evidence="16">CHK33-5263</strain>
    </source>
</reference>
<evidence type="ECO:0000256" key="7">
    <source>
        <dbReference type="ARBA" id="ARBA00023159"/>
    </source>
</evidence>
<dbReference type="Proteomes" id="UP000824044">
    <property type="component" value="Unassembled WGS sequence"/>
</dbReference>
<dbReference type="PROSITE" id="PS50110">
    <property type="entry name" value="RESPONSE_REGULATORY"/>
    <property type="match status" value="1"/>
</dbReference>
<evidence type="ECO:0000313" key="16">
    <source>
        <dbReference type="EMBL" id="HIZ25202.1"/>
    </source>
</evidence>
<keyword evidence="8" id="KW-0804">Transcription</keyword>
<dbReference type="InterPro" id="IPR001867">
    <property type="entry name" value="OmpR/PhoB-type_DNA-bd"/>
</dbReference>
<dbReference type="GO" id="GO:0006355">
    <property type="term" value="P:regulation of DNA-templated transcription"/>
    <property type="evidence" value="ECO:0007669"/>
    <property type="project" value="InterPro"/>
</dbReference>
<dbReference type="SUPFAM" id="SSF52172">
    <property type="entry name" value="CheY-like"/>
    <property type="match status" value="1"/>
</dbReference>